<evidence type="ECO:0000256" key="1">
    <source>
        <dbReference type="SAM" id="MobiDB-lite"/>
    </source>
</evidence>
<dbReference type="AlphaFoldDB" id="C4J286"/>
<evidence type="ECO:0000313" key="3">
    <source>
        <dbReference type="EMBL" id="ACR35286.1"/>
    </source>
</evidence>
<evidence type="ECO:0000256" key="2">
    <source>
        <dbReference type="SAM" id="SignalP"/>
    </source>
</evidence>
<feature type="region of interest" description="Disordered" evidence="1">
    <location>
        <begin position="308"/>
        <end position="327"/>
    </location>
</feature>
<accession>C4J286</accession>
<dbReference type="EMBL" id="BT084933">
    <property type="protein sequence ID" value="ACR35286.1"/>
    <property type="molecule type" value="mRNA"/>
</dbReference>
<organism evidence="3">
    <name type="scientific">Zea mays</name>
    <name type="common">Maize</name>
    <dbReference type="NCBI Taxonomy" id="4577"/>
    <lineage>
        <taxon>Eukaryota</taxon>
        <taxon>Viridiplantae</taxon>
        <taxon>Streptophyta</taxon>
        <taxon>Embryophyta</taxon>
        <taxon>Tracheophyta</taxon>
        <taxon>Spermatophyta</taxon>
        <taxon>Magnoliopsida</taxon>
        <taxon>Liliopsida</taxon>
        <taxon>Poales</taxon>
        <taxon>Poaceae</taxon>
        <taxon>PACMAD clade</taxon>
        <taxon>Panicoideae</taxon>
        <taxon>Andropogonodae</taxon>
        <taxon>Andropogoneae</taxon>
        <taxon>Tripsacinae</taxon>
        <taxon>Zea</taxon>
    </lineage>
</organism>
<feature type="signal peptide" evidence="2">
    <location>
        <begin position="1"/>
        <end position="21"/>
    </location>
</feature>
<reference evidence="3" key="2">
    <citation type="submission" date="2012-06" db="EMBL/GenBank/DDBJ databases">
        <authorList>
            <person name="Yu Y."/>
            <person name="Currie J."/>
            <person name="Lomeli R."/>
            <person name="Angelova A."/>
            <person name="Collura K."/>
            <person name="Wissotski M."/>
            <person name="Campos D."/>
            <person name="Kudrna D."/>
            <person name="Golser W."/>
            <person name="Ashely E."/>
            <person name="Descour A."/>
            <person name="Fernandes J."/>
            <person name="Soderlund C."/>
            <person name="Walbot V."/>
        </authorList>
    </citation>
    <scope>NUCLEOTIDE SEQUENCE</scope>
    <source>
        <strain evidence="3">B73</strain>
    </source>
</reference>
<sequence length="327" mass="35029">MSVYAMVYVDVCLVGLPAVGADLAAGAGERADAAHLEDGRDEVPREGGAVARVLRRDGVDGAATGAEELLVGVEQAELGHEVAEVAVVEPDGAHGVQRRQVAVAGPGLRLADLPPLRREPGADVGVVVHAGTEGGAPRRADRVRARQRHQVPRVQPLGRERRHQRRRARRRRRQVAVRRRLARRARVPATQLHRPRRTAQQVDAVARGEGEDVGAGDGAGAGGLHLGLDGVDDLEAAQGVGVGPRVLLPRQRRRVVEEHGRVAPLDEAVVEEEAEDGGPHPRLLLHGGGHPGPHDGLQAGAARVVERRRQLRHGAERQRARHGQSRQ</sequence>
<protein>
    <submittedName>
        <fullName evidence="3">Uncharacterized protein</fullName>
    </submittedName>
</protein>
<name>C4J286_MAIZE</name>
<feature type="chain" id="PRO_5002939010" evidence="2">
    <location>
        <begin position="22"/>
        <end position="327"/>
    </location>
</feature>
<reference evidence="3" key="1">
    <citation type="journal article" date="2009" name="PLoS Genet.">
        <title>Sequencing, mapping, and analysis of 27,455 maize full-length cDNAs.</title>
        <authorList>
            <person name="Soderlund C."/>
            <person name="Descour A."/>
            <person name="Kudrna D."/>
            <person name="Bomhoff M."/>
            <person name="Boyd L."/>
            <person name="Currie J."/>
            <person name="Angelova A."/>
            <person name="Collura K."/>
            <person name="Wissotski M."/>
            <person name="Ashley E."/>
            <person name="Morrow D."/>
            <person name="Fernandes J."/>
            <person name="Walbot V."/>
            <person name="Yu Y."/>
        </authorList>
    </citation>
    <scope>NUCLEOTIDE SEQUENCE</scope>
    <source>
        <strain evidence="3">B73</strain>
    </source>
</reference>
<feature type="region of interest" description="Disordered" evidence="1">
    <location>
        <begin position="157"/>
        <end position="184"/>
    </location>
</feature>
<feature type="compositionally biased region" description="Basic residues" evidence="1">
    <location>
        <begin position="160"/>
        <end position="184"/>
    </location>
</feature>
<feature type="region of interest" description="Disordered" evidence="1">
    <location>
        <begin position="268"/>
        <end position="303"/>
    </location>
</feature>
<feature type="compositionally biased region" description="Basic and acidic residues" evidence="1">
    <location>
        <begin position="308"/>
        <end position="318"/>
    </location>
</feature>
<proteinExistence type="evidence at transcript level"/>
<keyword evidence="2" id="KW-0732">Signal</keyword>